<feature type="compositionally biased region" description="Basic residues" evidence="1">
    <location>
        <begin position="315"/>
        <end position="325"/>
    </location>
</feature>
<feature type="region of interest" description="Disordered" evidence="1">
    <location>
        <begin position="302"/>
        <end position="353"/>
    </location>
</feature>
<evidence type="ECO:0000313" key="2">
    <source>
        <dbReference type="EMBL" id="CAG7596869.1"/>
    </source>
</evidence>
<comment type="caution">
    <text evidence="2">The sequence shown here is derived from an EMBL/GenBank/DDBJ whole genome shotgun (WGS) entry which is preliminary data.</text>
</comment>
<dbReference type="AlphaFoldDB" id="A0A9W4GWE8"/>
<evidence type="ECO:0000256" key="1">
    <source>
        <dbReference type="SAM" id="MobiDB-lite"/>
    </source>
</evidence>
<accession>A0A9W4GWE8</accession>
<evidence type="ECO:0000313" key="3">
    <source>
        <dbReference type="Proteomes" id="UP001153328"/>
    </source>
</evidence>
<proteinExistence type="predicted"/>
<protein>
    <submittedName>
        <fullName evidence="2">Uncharacterized protein</fullName>
    </submittedName>
</protein>
<dbReference type="Proteomes" id="UP001153328">
    <property type="component" value="Unassembled WGS sequence"/>
</dbReference>
<feature type="compositionally biased region" description="Basic and acidic residues" evidence="1">
    <location>
        <begin position="561"/>
        <end position="575"/>
    </location>
</feature>
<name>A0A9W4GWE8_9ACTN</name>
<gene>
    <name evidence="2" type="ORF">SBRY_10036</name>
</gene>
<feature type="compositionally biased region" description="Basic and acidic residues" evidence="1">
    <location>
        <begin position="340"/>
        <end position="352"/>
    </location>
</feature>
<feature type="region of interest" description="Disordered" evidence="1">
    <location>
        <begin position="542"/>
        <end position="628"/>
    </location>
</feature>
<feature type="region of interest" description="Disordered" evidence="1">
    <location>
        <begin position="243"/>
        <end position="278"/>
    </location>
</feature>
<feature type="compositionally biased region" description="Gly residues" evidence="1">
    <location>
        <begin position="400"/>
        <end position="417"/>
    </location>
</feature>
<feature type="region of interest" description="Disordered" evidence="1">
    <location>
        <begin position="105"/>
        <end position="124"/>
    </location>
</feature>
<sequence>MACESARGRQCRGCCRCGRTAGLWQCFGCRCRADHRARREVCGRGCRVECQRDACAALRLQRDGRAELDGRQRRQLGAGARQVHGRHGRLDGQRRQGAAVRLQRHRGPAVDRRQRRAGQHRLRQVPGRDRPVLRQRHPAADMDVHRRGQPEVDAARRLDAAVRRAEHRGGARRQLQPVGVGAAGAGGLARFAHHDLVVAAAGRRRLPGLVLLHRRVGRRHDLLGAGEGRHDAELQLRTLRAARDEHQRQRRRLVAGRHPPDERDAAGGLGDLQRVRRADPPRLRRHLDQAADRAVLPLQRRHRRGRGELAVRRPDHAHRRARRRRHDVDLHDRRVRREHHRPDGQRKHDALRHPVVLQPLQAVLQGRFLQPVVVRQHHQGRARRLLRAHRRAQLRRQDGPAGGGSGPRPPGGSGGLPGRRSRAEDVHRVVVGPRGGVARGLRRARVAGADPLEVGVEHVVQPGLVGGEGAGLLVVAVAEVVPGAGGLEGEAERVVGGVRAVVGRPVEAVGGPGGLVVAGGQPGVVAGRAGLRPAAEHLRLVGGRGARGRGHGEQGGQRQGGRGERECQADAHEGTSGRAWAGPRPQGRAGAGPRGRERAVRGVAGRTGSYGSTREDLTRTWFPGAARR</sequence>
<feature type="region of interest" description="Disordered" evidence="1">
    <location>
        <begin position="393"/>
        <end position="425"/>
    </location>
</feature>
<keyword evidence="3" id="KW-1185">Reference proteome</keyword>
<organism evidence="2 3">
    <name type="scientific">Actinacidiphila bryophytorum</name>
    <dbReference type="NCBI Taxonomy" id="1436133"/>
    <lineage>
        <taxon>Bacteria</taxon>
        <taxon>Bacillati</taxon>
        <taxon>Actinomycetota</taxon>
        <taxon>Actinomycetes</taxon>
        <taxon>Kitasatosporales</taxon>
        <taxon>Streptomycetaceae</taxon>
        <taxon>Actinacidiphila</taxon>
    </lineage>
</organism>
<feature type="compositionally biased region" description="Basic residues" evidence="1">
    <location>
        <begin position="105"/>
        <end position="123"/>
    </location>
</feature>
<dbReference type="EMBL" id="CAJVAX010000001">
    <property type="protein sequence ID" value="CAG7596869.1"/>
    <property type="molecule type" value="Genomic_DNA"/>
</dbReference>
<feature type="compositionally biased region" description="Low complexity" evidence="1">
    <location>
        <begin position="577"/>
        <end position="588"/>
    </location>
</feature>
<reference evidence="2" key="1">
    <citation type="submission" date="2021-06" db="EMBL/GenBank/DDBJ databases">
        <authorList>
            <person name="Arsene-Ploetze F."/>
        </authorList>
    </citation>
    <scope>NUCLEOTIDE SEQUENCE</scope>
    <source>
        <strain evidence="2">SBRY1</strain>
    </source>
</reference>